<dbReference type="InterPro" id="IPR017871">
    <property type="entry name" value="ABC_transporter-like_CS"/>
</dbReference>
<dbReference type="GO" id="GO:0016887">
    <property type="term" value="F:ATP hydrolysis activity"/>
    <property type="evidence" value="ECO:0007669"/>
    <property type="project" value="InterPro"/>
</dbReference>
<dbReference type="InterPro" id="IPR050166">
    <property type="entry name" value="ABC_transporter_ATP-bind"/>
</dbReference>
<dbReference type="InterPro" id="IPR027417">
    <property type="entry name" value="P-loop_NTPase"/>
</dbReference>
<sequence length="271" mass="29864">MTESLTDLGPDPHQDTGPHHESGPQQDSGLISFTRADKVYNNGFRALAPIDLTVTRGEITVLVGPSGCGKTTLLRMAAGLTEPTSGTMTRDTDRMSYVFQDPTLLAWRRVQANVELVAKLQGVGRKERRARATEAISMVGLDGFEKSFPRELSGGMKMRASLARSVTSDPELLLMDEPFSALDEFNREKMGAELLRLWREKQFSVLFITHSIYEACTLGHQIAIMNTGPGHVEEVVSSPSPPSLDPGHERDEQALRALQQQISIKLGSFRE</sequence>
<keyword evidence="1" id="KW-0813">Transport</keyword>
<feature type="compositionally biased region" description="Basic and acidic residues" evidence="4">
    <location>
        <begin position="10"/>
        <end position="22"/>
    </location>
</feature>
<keyword evidence="2" id="KW-0547">Nucleotide-binding</keyword>
<evidence type="ECO:0000256" key="4">
    <source>
        <dbReference type="SAM" id="MobiDB-lite"/>
    </source>
</evidence>
<dbReference type="RefSeq" id="WP_188328430.1">
    <property type="nucleotide sequence ID" value="NZ_CP059491.1"/>
</dbReference>
<name>A0A7D7LWH9_9ACTN</name>
<dbReference type="PANTHER" id="PTHR42788:SF19">
    <property type="entry name" value="ALIPHATIC SULFONATES IMPORT ATP-BINDING PROTEIN SSUB 2"/>
    <property type="match status" value="1"/>
</dbReference>
<evidence type="ECO:0000256" key="3">
    <source>
        <dbReference type="ARBA" id="ARBA00022840"/>
    </source>
</evidence>
<dbReference type="SMART" id="SM00382">
    <property type="entry name" value="AAA"/>
    <property type="match status" value="1"/>
</dbReference>
<dbReference type="CDD" id="cd03293">
    <property type="entry name" value="ABC_NrtD_SsuB_transporters"/>
    <property type="match status" value="1"/>
</dbReference>
<dbReference type="PROSITE" id="PS00211">
    <property type="entry name" value="ABC_TRANSPORTER_1"/>
    <property type="match status" value="1"/>
</dbReference>
<accession>A0A7D7LWH9</accession>
<keyword evidence="7" id="KW-1185">Reference proteome</keyword>
<gene>
    <name evidence="6" type="ORF">H1R19_22130</name>
</gene>
<dbReference type="Proteomes" id="UP000515663">
    <property type="component" value="Chromosome"/>
</dbReference>
<dbReference type="Gene3D" id="3.40.50.300">
    <property type="entry name" value="P-loop containing nucleotide triphosphate hydrolases"/>
    <property type="match status" value="1"/>
</dbReference>
<dbReference type="SUPFAM" id="SSF52540">
    <property type="entry name" value="P-loop containing nucleoside triphosphate hydrolases"/>
    <property type="match status" value="1"/>
</dbReference>
<evidence type="ECO:0000259" key="5">
    <source>
        <dbReference type="PROSITE" id="PS50893"/>
    </source>
</evidence>
<dbReference type="AlphaFoldDB" id="A0A7D7LWH9"/>
<feature type="region of interest" description="Disordered" evidence="4">
    <location>
        <begin position="232"/>
        <end position="251"/>
    </location>
</feature>
<evidence type="ECO:0000256" key="1">
    <source>
        <dbReference type="ARBA" id="ARBA00022448"/>
    </source>
</evidence>
<dbReference type="GO" id="GO:0005524">
    <property type="term" value="F:ATP binding"/>
    <property type="evidence" value="ECO:0007669"/>
    <property type="project" value="UniProtKB-KW"/>
</dbReference>
<protein>
    <submittedName>
        <fullName evidence="6">ABC transporter ATP-binding protein</fullName>
    </submittedName>
</protein>
<dbReference type="PANTHER" id="PTHR42788">
    <property type="entry name" value="TAURINE IMPORT ATP-BINDING PROTEIN-RELATED"/>
    <property type="match status" value="1"/>
</dbReference>
<keyword evidence="3 6" id="KW-0067">ATP-binding</keyword>
<proteinExistence type="predicted"/>
<feature type="region of interest" description="Disordered" evidence="4">
    <location>
        <begin position="1"/>
        <end position="29"/>
    </location>
</feature>
<dbReference type="InterPro" id="IPR003439">
    <property type="entry name" value="ABC_transporter-like_ATP-bd"/>
</dbReference>
<dbReference type="EMBL" id="CP059491">
    <property type="protein sequence ID" value="QMT01478.1"/>
    <property type="molecule type" value="Genomic_DNA"/>
</dbReference>
<dbReference type="PROSITE" id="PS50893">
    <property type="entry name" value="ABC_TRANSPORTER_2"/>
    <property type="match status" value="1"/>
</dbReference>
<evidence type="ECO:0000256" key="2">
    <source>
        <dbReference type="ARBA" id="ARBA00022741"/>
    </source>
</evidence>
<feature type="domain" description="ABC transporter" evidence="5">
    <location>
        <begin position="31"/>
        <end position="252"/>
    </location>
</feature>
<evidence type="ECO:0000313" key="6">
    <source>
        <dbReference type="EMBL" id="QMT01478.1"/>
    </source>
</evidence>
<dbReference type="KEGG" id="gji:H1R19_22130"/>
<dbReference type="InterPro" id="IPR003593">
    <property type="entry name" value="AAA+_ATPase"/>
</dbReference>
<dbReference type="Pfam" id="PF00005">
    <property type="entry name" value="ABC_tran"/>
    <property type="match status" value="1"/>
</dbReference>
<reference evidence="7" key="1">
    <citation type="submission" date="2020-07" db="EMBL/GenBank/DDBJ databases">
        <title>novel species isolated from the respiratory tract of Marmot.</title>
        <authorList>
            <person name="Zhang G."/>
        </authorList>
    </citation>
    <scope>NUCLEOTIDE SEQUENCE [LARGE SCALE GENOMIC DNA]</scope>
    <source>
        <strain evidence="7">686</strain>
    </source>
</reference>
<evidence type="ECO:0000313" key="7">
    <source>
        <dbReference type="Proteomes" id="UP000515663"/>
    </source>
</evidence>
<organism evidence="6 7">
    <name type="scientific">Gordonia jinghuaiqii</name>
    <dbReference type="NCBI Taxonomy" id="2758710"/>
    <lineage>
        <taxon>Bacteria</taxon>
        <taxon>Bacillati</taxon>
        <taxon>Actinomycetota</taxon>
        <taxon>Actinomycetes</taxon>
        <taxon>Mycobacteriales</taxon>
        <taxon>Gordoniaceae</taxon>
        <taxon>Gordonia</taxon>
    </lineage>
</organism>